<dbReference type="Proteomes" id="UP000014500">
    <property type="component" value="Unassembled WGS sequence"/>
</dbReference>
<dbReference type="Gene3D" id="2.60.40.10">
    <property type="entry name" value="Immunoglobulins"/>
    <property type="match status" value="6"/>
</dbReference>
<feature type="domain" description="Fibronectin type-III" evidence="8">
    <location>
        <begin position="401"/>
        <end position="496"/>
    </location>
</feature>
<dbReference type="STRING" id="126957.T1IJK3"/>
<dbReference type="InterPro" id="IPR013098">
    <property type="entry name" value="Ig_I-set"/>
</dbReference>
<dbReference type="SUPFAM" id="SSF48726">
    <property type="entry name" value="Immunoglobulin"/>
    <property type="match status" value="1"/>
</dbReference>
<keyword evidence="6" id="KW-0812">Transmembrane</keyword>
<dbReference type="EMBL" id="JH430313">
    <property type="status" value="NOT_ANNOTATED_CDS"/>
    <property type="molecule type" value="Genomic_DNA"/>
</dbReference>
<evidence type="ECO:0000256" key="4">
    <source>
        <dbReference type="ARBA" id="ARBA00023157"/>
    </source>
</evidence>
<dbReference type="PROSITE" id="PS50853">
    <property type="entry name" value="FN3"/>
    <property type="match status" value="5"/>
</dbReference>
<evidence type="ECO:0000256" key="3">
    <source>
        <dbReference type="ARBA" id="ARBA00022737"/>
    </source>
</evidence>
<dbReference type="InterPro" id="IPR013783">
    <property type="entry name" value="Ig-like_fold"/>
</dbReference>
<feature type="domain" description="Fibronectin type-III" evidence="8">
    <location>
        <begin position="519"/>
        <end position="618"/>
    </location>
</feature>
<feature type="domain" description="Fibronectin type-III" evidence="8">
    <location>
        <begin position="189"/>
        <end position="288"/>
    </location>
</feature>
<evidence type="ECO:0000256" key="2">
    <source>
        <dbReference type="ARBA" id="ARBA00022729"/>
    </source>
</evidence>
<organism evidence="9 10">
    <name type="scientific">Strigamia maritima</name>
    <name type="common">European centipede</name>
    <name type="synonym">Geophilus maritimus</name>
    <dbReference type="NCBI Taxonomy" id="126957"/>
    <lineage>
        <taxon>Eukaryota</taxon>
        <taxon>Metazoa</taxon>
        <taxon>Ecdysozoa</taxon>
        <taxon>Arthropoda</taxon>
        <taxon>Myriapoda</taxon>
        <taxon>Chilopoda</taxon>
        <taxon>Pleurostigmophora</taxon>
        <taxon>Geophilomorpha</taxon>
        <taxon>Linotaeniidae</taxon>
        <taxon>Strigamia</taxon>
    </lineage>
</organism>
<dbReference type="InterPro" id="IPR036179">
    <property type="entry name" value="Ig-like_dom_sf"/>
</dbReference>
<dbReference type="InterPro" id="IPR003961">
    <property type="entry name" value="FN3_dom"/>
</dbReference>
<accession>T1IJK3</accession>
<feature type="domain" description="Fibronectin type-III" evidence="8">
    <location>
        <begin position="295"/>
        <end position="390"/>
    </location>
</feature>
<dbReference type="OMA" id="SEWIRIQ"/>
<keyword evidence="3" id="KW-0677">Repeat</keyword>
<keyword evidence="4" id="KW-1015">Disulfide bond</keyword>
<dbReference type="PROSITE" id="PS50835">
    <property type="entry name" value="IG_LIKE"/>
    <property type="match status" value="1"/>
</dbReference>
<dbReference type="InterPro" id="IPR003599">
    <property type="entry name" value="Ig_sub"/>
</dbReference>
<dbReference type="Pfam" id="PF00041">
    <property type="entry name" value="fn3"/>
    <property type="match status" value="5"/>
</dbReference>
<dbReference type="InterPro" id="IPR003598">
    <property type="entry name" value="Ig_sub2"/>
</dbReference>
<name>T1IJK3_STRMM</name>
<dbReference type="Pfam" id="PF07679">
    <property type="entry name" value="I-set"/>
    <property type="match status" value="1"/>
</dbReference>
<feature type="domain" description="Ig-like" evidence="7">
    <location>
        <begin position="2"/>
        <end position="86"/>
    </location>
</feature>
<dbReference type="AlphaFoldDB" id="T1IJK3"/>
<feature type="transmembrane region" description="Helical" evidence="6">
    <location>
        <begin position="637"/>
        <end position="659"/>
    </location>
</feature>
<dbReference type="FunFam" id="2.60.40.10:FF:000299">
    <property type="entry name" value="protogenin isoform X2"/>
    <property type="match status" value="1"/>
</dbReference>
<dbReference type="GO" id="GO:0030154">
    <property type="term" value="P:cell differentiation"/>
    <property type="evidence" value="ECO:0007669"/>
    <property type="project" value="UniProtKB-ARBA"/>
</dbReference>
<keyword evidence="5" id="KW-0325">Glycoprotein</keyword>
<proteinExistence type="inferred from homology"/>
<evidence type="ECO:0000313" key="10">
    <source>
        <dbReference type="Proteomes" id="UP000014500"/>
    </source>
</evidence>
<evidence type="ECO:0000313" key="9">
    <source>
        <dbReference type="EnsemblMetazoa" id="SMAR001073-PA"/>
    </source>
</evidence>
<evidence type="ECO:0000259" key="8">
    <source>
        <dbReference type="PROSITE" id="PS50853"/>
    </source>
</evidence>
<reference evidence="9" key="2">
    <citation type="submission" date="2015-02" db="UniProtKB">
        <authorList>
            <consortium name="EnsemblMetazoa"/>
        </authorList>
    </citation>
    <scope>IDENTIFICATION</scope>
</reference>
<dbReference type="EnsemblMetazoa" id="SMAR001073-RA">
    <property type="protein sequence ID" value="SMAR001073-PA"/>
    <property type="gene ID" value="SMAR001073"/>
</dbReference>
<dbReference type="InterPro" id="IPR036116">
    <property type="entry name" value="FN3_sf"/>
</dbReference>
<dbReference type="GO" id="GO:0098609">
    <property type="term" value="P:cell-cell adhesion"/>
    <property type="evidence" value="ECO:0007669"/>
    <property type="project" value="TreeGrafter"/>
</dbReference>
<dbReference type="InterPro" id="IPR007110">
    <property type="entry name" value="Ig-like_dom"/>
</dbReference>
<keyword evidence="2" id="KW-0732">Signal</keyword>
<dbReference type="GO" id="GO:0009653">
    <property type="term" value="P:anatomical structure morphogenesis"/>
    <property type="evidence" value="ECO:0007669"/>
    <property type="project" value="UniProtKB-ARBA"/>
</dbReference>
<comment type="similarity">
    <text evidence="1">Belongs to the immunoglobulin superfamily. DCC family.</text>
</comment>
<evidence type="ECO:0000259" key="7">
    <source>
        <dbReference type="PROSITE" id="PS50835"/>
    </source>
</evidence>
<keyword evidence="6" id="KW-0472">Membrane</keyword>
<protein>
    <submittedName>
        <fullName evidence="9">Uncharacterized protein</fullName>
    </submittedName>
</protein>
<reference evidence="10" key="1">
    <citation type="submission" date="2011-05" db="EMBL/GenBank/DDBJ databases">
        <authorList>
            <person name="Richards S.R."/>
            <person name="Qu J."/>
            <person name="Jiang H."/>
            <person name="Jhangiani S.N."/>
            <person name="Agravi P."/>
            <person name="Goodspeed R."/>
            <person name="Gross S."/>
            <person name="Mandapat C."/>
            <person name="Jackson L."/>
            <person name="Mathew T."/>
            <person name="Pu L."/>
            <person name="Thornton R."/>
            <person name="Saada N."/>
            <person name="Wilczek-Boney K.B."/>
            <person name="Lee S."/>
            <person name="Kovar C."/>
            <person name="Wu Y."/>
            <person name="Scherer S.E."/>
            <person name="Worley K.C."/>
            <person name="Muzny D.M."/>
            <person name="Gibbs R."/>
        </authorList>
    </citation>
    <scope>NUCLEOTIDE SEQUENCE</scope>
    <source>
        <strain evidence="10">Brora</strain>
    </source>
</reference>
<dbReference type="HOGENOM" id="CLU_357397_0_0_1"/>
<dbReference type="PhylomeDB" id="T1IJK3"/>
<dbReference type="PANTHER" id="PTHR44170">
    <property type="entry name" value="PROTEIN SIDEKICK"/>
    <property type="match status" value="1"/>
</dbReference>
<dbReference type="SMART" id="SM00060">
    <property type="entry name" value="FN3"/>
    <property type="match status" value="5"/>
</dbReference>
<dbReference type="PANTHER" id="PTHR44170:SF59">
    <property type="entry name" value="PROTOGENIN-LIKE"/>
    <property type="match status" value="1"/>
</dbReference>
<evidence type="ECO:0000256" key="6">
    <source>
        <dbReference type="SAM" id="Phobius"/>
    </source>
</evidence>
<evidence type="ECO:0000256" key="5">
    <source>
        <dbReference type="ARBA" id="ARBA00023180"/>
    </source>
</evidence>
<keyword evidence="6" id="KW-1133">Transmembrane helix</keyword>
<dbReference type="SUPFAM" id="SSF49265">
    <property type="entry name" value="Fibronectin type III"/>
    <property type="match status" value="3"/>
</dbReference>
<evidence type="ECO:0000256" key="1">
    <source>
        <dbReference type="ARBA" id="ARBA00009588"/>
    </source>
</evidence>
<dbReference type="eggNOG" id="KOG4221">
    <property type="taxonomic scope" value="Eukaryota"/>
</dbReference>
<keyword evidence="10" id="KW-1185">Reference proteome</keyword>
<dbReference type="SMART" id="SM00409">
    <property type="entry name" value="IG"/>
    <property type="match status" value="1"/>
</dbReference>
<sequence length="785" mass="88333">PPTFIKRPQSFVVPSVQTVRFECEAQGNPPPKILWLKNGETIHTNGRIKIKNFELVILQTVTNDSGLYQCTAENTVGRVSADARLKINMSRDQPDPPTGLIARTLSSTSMELSWNASTSRNGLSIQAYTVHYALTSGGDELQKVALTPSFIVDMLKPYTNYSFYVRAYNGRSASDQSETIVWTTGEDSPLAAPSVALTSSGSTTLHIYWDQLSSDLARGVIVMYKIQWRRRNFPSHYIQEVSGDLHEYSITGLQPGSKYEVRVMGATKFGYPNLSDEMWPWVQHTMPNQGTVKGIPSSPVLDLTVVNATTVKVQWKMPESNEFVVTGFKLAHRRHNLKLWGPLIIPNNSTNYYILTDLMPRTWYEVHLIAYNENGDGRESVRPVQTYPEDNPEITYVLVESPSRLEAVPTNSTSILLSWKEPVTHKNISYFTVRYNPVRDGHVNASSVTYINSTDKDVLVAGLSPYTLYEFSVCSHNTDDIEGPYSSKVECKTKEDDITRRLLKQKTQTILLLYAVPSEPTDVNWTLLDTQSIRLTWKPPKFPNGIIISYLVTYDSHKDKACQVHKGITQEANGSEFASVLKGLTSNTKYYLCLRAKTRAGIGSATELVTLNIQTSSVRNHSSVQSSTSEEQHDPQLGIVLGFSIGITCVIICVFVIIFRNRCHVVDPLTHHYLQHGNKRTGCNSHVGTEGTREMESFMPMLTQINTNAPHLDTKGGYPMMCCNDKQNGYSHSVLYDKRTPKGRSKKNQQTMNITENPQLFYSFIESMRFRHVDHLQCSKVLCMC</sequence>
<feature type="domain" description="Fibronectin type-III" evidence="8">
    <location>
        <begin position="96"/>
        <end position="187"/>
    </location>
</feature>
<dbReference type="CDD" id="cd00063">
    <property type="entry name" value="FN3"/>
    <property type="match status" value="5"/>
</dbReference>
<dbReference type="SMART" id="SM00408">
    <property type="entry name" value="IGc2"/>
    <property type="match status" value="1"/>
</dbReference>